<keyword evidence="2" id="KW-1185">Reference proteome</keyword>
<dbReference type="EMBL" id="JARHTQ010000009">
    <property type="protein sequence ID" value="MDF2257168.1"/>
    <property type="molecule type" value="Genomic_DNA"/>
</dbReference>
<protein>
    <submittedName>
        <fullName evidence="1">Uncharacterized protein</fullName>
    </submittedName>
</protein>
<evidence type="ECO:0000313" key="1">
    <source>
        <dbReference type="EMBL" id="MDF2257168.1"/>
    </source>
</evidence>
<dbReference type="Proteomes" id="UP001220022">
    <property type="component" value="Unassembled WGS sequence"/>
</dbReference>
<sequence length="194" mass="20245">MSGSDTESMILAACEEQLARRTAWDEPPELLVVLRTGGAEPKAVPIPVSLAVWDAMPTAMVVLACAESFTQFGLIAGDSLVAVALRYEGFAITSESSPQAAEAIRRKRAGGSVPPNAEIPGRIEQRIISARDVHGRHYIASADRRSDGGATPVVSKVIGAAQQMTGAIPDALNALIAALRPPTAHQSGACADHL</sequence>
<dbReference type="RefSeq" id="WP_275814751.1">
    <property type="nucleotide sequence ID" value="NZ_BAAANM010000023.1"/>
</dbReference>
<gene>
    <name evidence="1" type="ORF">P2L57_15935</name>
</gene>
<organism evidence="1 2">
    <name type="scientific">Streptantibioticus ferralitis</name>
    <dbReference type="NCBI Taxonomy" id="236510"/>
    <lineage>
        <taxon>Bacteria</taxon>
        <taxon>Bacillati</taxon>
        <taxon>Actinomycetota</taxon>
        <taxon>Actinomycetes</taxon>
        <taxon>Kitasatosporales</taxon>
        <taxon>Streptomycetaceae</taxon>
        <taxon>Streptantibioticus</taxon>
    </lineage>
</organism>
<comment type="caution">
    <text evidence="1">The sequence shown here is derived from an EMBL/GenBank/DDBJ whole genome shotgun (WGS) entry which is preliminary data.</text>
</comment>
<evidence type="ECO:0000313" key="2">
    <source>
        <dbReference type="Proteomes" id="UP001220022"/>
    </source>
</evidence>
<reference evidence="1 2" key="1">
    <citation type="submission" date="2023-03" db="EMBL/GenBank/DDBJ databases">
        <title>Draft genome sequence of type strain Streptomyces ferralitis JCM 14344.</title>
        <authorList>
            <person name="Klaysubun C."/>
            <person name="Duangmal K."/>
        </authorList>
    </citation>
    <scope>NUCLEOTIDE SEQUENCE [LARGE SCALE GENOMIC DNA]</scope>
    <source>
        <strain evidence="1 2">JCM 14344</strain>
    </source>
</reference>
<name>A0ABT5YZZ1_9ACTN</name>
<proteinExistence type="predicted"/>
<accession>A0ABT5YZZ1</accession>